<dbReference type="EMBL" id="ML979137">
    <property type="protein sequence ID" value="KAF1914873.1"/>
    <property type="molecule type" value="Genomic_DNA"/>
</dbReference>
<reference evidence="1" key="1">
    <citation type="journal article" date="2020" name="Stud. Mycol.">
        <title>101 Dothideomycetes genomes: a test case for predicting lifestyles and emergence of pathogens.</title>
        <authorList>
            <person name="Haridas S."/>
            <person name="Albert R."/>
            <person name="Binder M."/>
            <person name="Bloem J."/>
            <person name="Labutti K."/>
            <person name="Salamov A."/>
            <person name="Andreopoulos B."/>
            <person name="Baker S."/>
            <person name="Barry K."/>
            <person name="Bills G."/>
            <person name="Bluhm B."/>
            <person name="Cannon C."/>
            <person name="Castanera R."/>
            <person name="Culley D."/>
            <person name="Daum C."/>
            <person name="Ezra D."/>
            <person name="Gonzalez J."/>
            <person name="Henrissat B."/>
            <person name="Kuo A."/>
            <person name="Liang C."/>
            <person name="Lipzen A."/>
            <person name="Lutzoni F."/>
            <person name="Magnuson J."/>
            <person name="Mondo S."/>
            <person name="Nolan M."/>
            <person name="Ohm R."/>
            <person name="Pangilinan J."/>
            <person name="Park H.-J."/>
            <person name="Ramirez L."/>
            <person name="Alfaro M."/>
            <person name="Sun H."/>
            <person name="Tritt A."/>
            <person name="Yoshinaga Y."/>
            <person name="Zwiers L.-H."/>
            <person name="Turgeon B."/>
            <person name="Goodwin S."/>
            <person name="Spatafora J."/>
            <person name="Crous P."/>
            <person name="Grigoriev I."/>
        </authorList>
    </citation>
    <scope>NUCLEOTIDE SEQUENCE</scope>
    <source>
        <strain evidence="1">HMLAC05119</strain>
    </source>
</reference>
<dbReference type="AlphaFoldDB" id="A0A6A5QH82"/>
<evidence type="ECO:0000313" key="2">
    <source>
        <dbReference type="Proteomes" id="UP000800096"/>
    </source>
</evidence>
<dbReference type="Proteomes" id="UP000800096">
    <property type="component" value="Unassembled WGS sequence"/>
</dbReference>
<name>A0A6A5QH82_AMPQU</name>
<evidence type="ECO:0000313" key="1">
    <source>
        <dbReference type="EMBL" id="KAF1914873.1"/>
    </source>
</evidence>
<protein>
    <submittedName>
        <fullName evidence="1">Uncharacterized protein</fullName>
    </submittedName>
</protein>
<sequence length="176" mass="19778">MFSPTLQPPFANIPHHPSKIIYSSPAPLSFAHLMHRLYDPSLPPIAPHIRVLSFHPQHDTLSASGIIKWLGTLPPALAVASDMLHALFESYPVSPAAVPTRLWFQVIVQLVRCCANVETVEVPAEWGDVRWYEGVFPLIDASTKRQLGNGRWRWGRDWGVTSDRAAYMGERSLEMD</sequence>
<gene>
    <name evidence="1" type="ORF">BDU57DRAFT_453484</name>
</gene>
<organism evidence="1 2">
    <name type="scientific">Ampelomyces quisqualis</name>
    <name type="common">Powdery mildew agent</name>
    <dbReference type="NCBI Taxonomy" id="50730"/>
    <lineage>
        <taxon>Eukaryota</taxon>
        <taxon>Fungi</taxon>
        <taxon>Dikarya</taxon>
        <taxon>Ascomycota</taxon>
        <taxon>Pezizomycotina</taxon>
        <taxon>Dothideomycetes</taxon>
        <taxon>Pleosporomycetidae</taxon>
        <taxon>Pleosporales</taxon>
        <taxon>Pleosporineae</taxon>
        <taxon>Phaeosphaeriaceae</taxon>
        <taxon>Ampelomyces</taxon>
    </lineage>
</organism>
<keyword evidence="2" id="KW-1185">Reference proteome</keyword>
<proteinExistence type="predicted"/>
<dbReference type="OrthoDB" id="10402445at2759"/>
<accession>A0A6A5QH82</accession>